<protein>
    <submittedName>
        <fullName evidence="1">Uncharacterized protein</fullName>
    </submittedName>
</protein>
<gene>
    <name evidence="1" type="ORF">QVZ43_02205</name>
</gene>
<dbReference type="Proteomes" id="UP001168640">
    <property type="component" value="Unassembled WGS sequence"/>
</dbReference>
<comment type="caution">
    <text evidence="1">The sequence shown here is derived from an EMBL/GenBank/DDBJ whole genome shotgun (WGS) entry which is preliminary data.</text>
</comment>
<proteinExistence type="predicted"/>
<evidence type="ECO:0000313" key="1">
    <source>
        <dbReference type="EMBL" id="MDO3720515.1"/>
    </source>
</evidence>
<dbReference type="EMBL" id="JAUMIS010000001">
    <property type="protein sequence ID" value="MDO3720515.1"/>
    <property type="molecule type" value="Genomic_DNA"/>
</dbReference>
<reference evidence="1" key="1">
    <citation type="submission" date="2023-07" db="EMBL/GenBank/DDBJ databases">
        <title>Marinobacter sp. chi1 genome sequencing and assembly.</title>
        <authorList>
            <person name="Park S."/>
        </authorList>
    </citation>
    <scope>NUCLEOTIDE SEQUENCE</scope>
    <source>
        <strain evidence="1">Chi1</strain>
    </source>
</reference>
<dbReference type="RefSeq" id="WP_302908697.1">
    <property type="nucleotide sequence ID" value="NZ_JAUMIS010000001.1"/>
</dbReference>
<keyword evidence="2" id="KW-1185">Reference proteome</keyword>
<sequence length="354" mass="39783">MPRASRLSPYFVTLALICLPLMVGRVEACMVCIPYPEETATDRLLHAEVVVFARENPDKPFSYSVVEVLKDDVEAPPIDLFLPSTTRKRLALRPGDSVALVFDASKNEWRSAGYATPAYQDIVRKIVKRAPAWNRTARVESRARFFVPYLASEDESIHKLAYLEVGQSSYDTIREADSVVPATQVHRFLGNLKYIEWHALYILLLGVDARPEEEQIIRQAMESRAQLGITLNLSAWATALIEIDGEEAVEWLEQHYLGAADRESDAVVEVVKALSVQGARNRSSLRQRIADSYALLIQTHPSLAGWAARDLASWNDWRFADALAEVRDGDQDLDGATAFSINYYIRRAESRASN</sequence>
<organism evidence="1 2">
    <name type="scientific">Marinobacter suaedae</name>
    <dbReference type="NCBI Taxonomy" id="3057675"/>
    <lineage>
        <taxon>Bacteria</taxon>
        <taxon>Pseudomonadati</taxon>
        <taxon>Pseudomonadota</taxon>
        <taxon>Gammaproteobacteria</taxon>
        <taxon>Pseudomonadales</taxon>
        <taxon>Marinobacteraceae</taxon>
        <taxon>Marinobacter</taxon>
    </lineage>
</organism>
<accession>A0ABT8VWY6</accession>
<evidence type="ECO:0000313" key="2">
    <source>
        <dbReference type="Proteomes" id="UP001168640"/>
    </source>
</evidence>
<name>A0ABT8VWY6_9GAMM</name>